<reference evidence="1" key="1">
    <citation type="submission" date="2020-11" db="EMBL/GenBank/DDBJ databases">
        <title>Halonatronomonas betainensis gen. nov., sp. nov. a novel haloalkaliphilic representative of the family Halanaerobiacae capable of betaine degradation.</title>
        <authorList>
            <person name="Boltyanskaya Y."/>
            <person name="Kevbrin V."/>
            <person name="Detkova E."/>
            <person name="Grouzdev D.S."/>
            <person name="Koziaeva V."/>
            <person name="Zhilina T."/>
        </authorList>
    </citation>
    <scope>NUCLEOTIDE SEQUENCE</scope>
    <source>
        <strain evidence="1">Z-7014</strain>
    </source>
</reference>
<keyword evidence="2" id="KW-1185">Reference proteome</keyword>
<organism evidence="1 2">
    <name type="scientific">Halonatronomonas betaini</name>
    <dbReference type="NCBI Taxonomy" id="2778430"/>
    <lineage>
        <taxon>Bacteria</taxon>
        <taxon>Bacillati</taxon>
        <taxon>Bacillota</taxon>
        <taxon>Clostridia</taxon>
        <taxon>Halanaerobiales</taxon>
        <taxon>Halarsenatibacteraceae</taxon>
        <taxon>Halonatronomonas</taxon>
    </lineage>
</organism>
<accession>A0A931F9G8</accession>
<dbReference type="RefSeq" id="WP_270453327.1">
    <property type="nucleotide sequence ID" value="NZ_JADPIE010000002.1"/>
</dbReference>
<dbReference type="InterPro" id="IPR036102">
    <property type="entry name" value="OsmC/Ohrsf"/>
</dbReference>
<evidence type="ECO:0000313" key="1">
    <source>
        <dbReference type="EMBL" id="MBF8436439.1"/>
    </source>
</evidence>
<evidence type="ECO:0000313" key="2">
    <source>
        <dbReference type="Proteomes" id="UP000621436"/>
    </source>
</evidence>
<comment type="caution">
    <text evidence="1">The sequence shown here is derived from an EMBL/GenBank/DDBJ whole genome shotgun (WGS) entry which is preliminary data.</text>
</comment>
<proteinExistence type="predicted"/>
<protein>
    <submittedName>
        <fullName evidence="1">OsmC family protein</fullName>
    </submittedName>
</protein>
<sequence>MKTKISWQEGPTYKASLSNGEHFISGDKDRDGAMNPPEMILASLAVCAGLFLKPELKKLKTDWEELDITAEAVKAEAPDLFAEITLNYEIKTELDVKELEQAILKSHDNCLVSNSLDPEIPIKYNIEYK</sequence>
<dbReference type="SUPFAM" id="SSF82784">
    <property type="entry name" value="OsmC-like"/>
    <property type="match status" value="1"/>
</dbReference>
<dbReference type="Gene3D" id="3.30.300.20">
    <property type="match status" value="1"/>
</dbReference>
<dbReference type="InterPro" id="IPR015946">
    <property type="entry name" value="KH_dom-like_a/b"/>
</dbReference>
<dbReference type="InterPro" id="IPR018247">
    <property type="entry name" value="EF_Hand_1_Ca_BS"/>
</dbReference>
<gene>
    <name evidence="1" type="ORF">I0Q91_05070</name>
</gene>
<dbReference type="Proteomes" id="UP000621436">
    <property type="component" value="Unassembled WGS sequence"/>
</dbReference>
<dbReference type="PROSITE" id="PS00018">
    <property type="entry name" value="EF_HAND_1"/>
    <property type="match status" value="1"/>
</dbReference>
<dbReference type="PANTHER" id="PTHR34352:SF1">
    <property type="entry name" value="PROTEIN YHFA"/>
    <property type="match status" value="1"/>
</dbReference>
<dbReference type="Pfam" id="PF02566">
    <property type="entry name" value="OsmC"/>
    <property type="match status" value="1"/>
</dbReference>
<dbReference type="PANTHER" id="PTHR34352">
    <property type="entry name" value="PROTEIN YHFA"/>
    <property type="match status" value="1"/>
</dbReference>
<name>A0A931F9G8_9FIRM</name>
<dbReference type="EMBL" id="JADPIE010000002">
    <property type="protein sequence ID" value="MBF8436439.1"/>
    <property type="molecule type" value="Genomic_DNA"/>
</dbReference>
<dbReference type="AlphaFoldDB" id="A0A931F9G8"/>
<dbReference type="InterPro" id="IPR003718">
    <property type="entry name" value="OsmC/Ohr_fam"/>
</dbReference>